<proteinExistence type="predicted"/>
<sequence>LIFKEAILNMSLNGDDIGATGGGVNLNDEMMFYENRSSPIDEIDFDHVIFRSFT</sequence>
<reference evidence="1" key="1">
    <citation type="submission" date="2017-02" db="UniProtKB">
        <authorList>
            <consortium name="WormBaseParasite"/>
        </authorList>
    </citation>
    <scope>IDENTIFICATION</scope>
</reference>
<evidence type="ECO:0000313" key="1">
    <source>
        <dbReference type="WBParaSite" id="ASIM_0000923301-mRNA-1"/>
    </source>
</evidence>
<protein>
    <submittedName>
        <fullName evidence="1">TLDc domain-containing protein</fullName>
    </submittedName>
</protein>
<dbReference type="AlphaFoldDB" id="A0A0M3JNJ3"/>
<dbReference type="WBParaSite" id="ASIM_0000923301-mRNA-1">
    <property type="protein sequence ID" value="ASIM_0000923301-mRNA-1"/>
    <property type="gene ID" value="ASIM_0000923301"/>
</dbReference>
<name>A0A0M3JNJ3_ANISI</name>
<accession>A0A0M3JNJ3</accession>
<organism evidence="1">
    <name type="scientific">Anisakis simplex</name>
    <name type="common">Herring worm</name>
    <dbReference type="NCBI Taxonomy" id="6269"/>
    <lineage>
        <taxon>Eukaryota</taxon>
        <taxon>Metazoa</taxon>
        <taxon>Ecdysozoa</taxon>
        <taxon>Nematoda</taxon>
        <taxon>Chromadorea</taxon>
        <taxon>Rhabditida</taxon>
        <taxon>Spirurina</taxon>
        <taxon>Ascaridomorpha</taxon>
        <taxon>Ascaridoidea</taxon>
        <taxon>Anisakidae</taxon>
        <taxon>Anisakis</taxon>
        <taxon>Anisakis simplex complex</taxon>
    </lineage>
</organism>